<keyword evidence="5 11" id="KW-0808">Transferase</keyword>
<feature type="domain" description="Galactosyltransferase N-terminal" evidence="13">
    <location>
        <begin position="39"/>
        <end position="178"/>
    </location>
</feature>
<proteinExistence type="inferred from homology"/>
<keyword evidence="7 11" id="KW-0735">Signal-anchor</keyword>
<evidence type="ECO:0000259" key="12">
    <source>
        <dbReference type="Pfam" id="PF02709"/>
    </source>
</evidence>
<dbReference type="GO" id="GO:0005975">
    <property type="term" value="P:carbohydrate metabolic process"/>
    <property type="evidence" value="ECO:0007669"/>
    <property type="project" value="InterPro"/>
</dbReference>
<dbReference type="SUPFAM" id="SSF53448">
    <property type="entry name" value="Nucleotide-diphospho-sugar transferases"/>
    <property type="match status" value="1"/>
</dbReference>
<evidence type="ECO:0000256" key="9">
    <source>
        <dbReference type="ARBA" id="ARBA00023136"/>
    </source>
</evidence>
<evidence type="ECO:0000256" key="7">
    <source>
        <dbReference type="ARBA" id="ARBA00022968"/>
    </source>
</evidence>
<evidence type="ECO:0000256" key="2">
    <source>
        <dbReference type="ARBA" id="ARBA00004922"/>
    </source>
</evidence>
<dbReference type="InterPro" id="IPR027995">
    <property type="entry name" value="Galactosyl_T_N"/>
</dbReference>
<dbReference type="AlphaFoldDB" id="A0A0K2U592"/>
<reference evidence="14" key="1">
    <citation type="submission" date="2014-05" db="EMBL/GenBank/DDBJ databases">
        <authorList>
            <person name="Chronopoulou M."/>
        </authorList>
    </citation>
    <scope>NUCLEOTIDE SEQUENCE</scope>
    <source>
        <tissue evidence="14">Whole organism</tissue>
    </source>
</reference>
<dbReference type="InterPro" id="IPR003859">
    <property type="entry name" value="Galactosyl_T"/>
</dbReference>
<dbReference type="PANTHER" id="PTHR19300">
    <property type="entry name" value="BETA-1,4-GALACTOSYLTRANSFERASE"/>
    <property type="match status" value="1"/>
</dbReference>
<evidence type="ECO:0000256" key="1">
    <source>
        <dbReference type="ARBA" id="ARBA00004606"/>
    </source>
</evidence>
<dbReference type="PANTHER" id="PTHR19300:SF57">
    <property type="entry name" value="BETA-1,4-N-ACETYLGALACTOSAMINYLTRANSFERASE"/>
    <property type="match status" value="1"/>
</dbReference>
<dbReference type="Pfam" id="PF02709">
    <property type="entry name" value="Glyco_transf_7C"/>
    <property type="match status" value="1"/>
</dbReference>
<evidence type="ECO:0000259" key="13">
    <source>
        <dbReference type="Pfam" id="PF13733"/>
    </source>
</evidence>
<dbReference type="GO" id="GO:0008378">
    <property type="term" value="F:galactosyltransferase activity"/>
    <property type="evidence" value="ECO:0007669"/>
    <property type="project" value="TreeGrafter"/>
</dbReference>
<keyword evidence="10 11" id="KW-0325">Glycoprotein</keyword>
<dbReference type="CDD" id="cd00899">
    <property type="entry name" value="b4GalT"/>
    <property type="match status" value="1"/>
</dbReference>
<keyword evidence="6" id="KW-0812">Transmembrane</keyword>
<comment type="function">
    <text evidence="11">Catalyzes the transfer of galactose onto proteins or lipids.</text>
</comment>
<dbReference type="Pfam" id="PF13733">
    <property type="entry name" value="Glyco_transf_7N"/>
    <property type="match status" value="1"/>
</dbReference>
<sequence length="345" mass="40628">FVLVPLNLFLNLRSNYKISDIYYDLMFWNHSSSSSYPNCENVTYQLKGDLLIRELPRNLNHFLDKVSMENLHVRSGGYFSPKLCNESASIRESVAIILPYRNRQEHLYTFLQHMHPILTRQRLEYKIYLVNQDGKDPFNRGKLINIGFTEAMKEKKWGCIIMHDVDYMPLNDNNLYTCWKNPHRMIVASSKWFYQYARPYRTFFGGVAAIKPEQFQSVNGFFNEYYGWGAEDDDLAKRISYKGMHIDILDENEGLRIGKYKMLPHKEAHPAEDRLNKLEHAWSNMKKNGLNNLKYKIISKKNEALYTNLTINLLYNTSKSISLTVPQSQRKNHYRVANIKKSKTP</sequence>
<dbReference type="UniPathway" id="UPA00378"/>
<dbReference type="EC" id="2.4.1.-" evidence="11"/>
<evidence type="ECO:0000256" key="6">
    <source>
        <dbReference type="ARBA" id="ARBA00022692"/>
    </source>
</evidence>
<keyword evidence="8" id="KW-1133">Transmembrane helix</keyword>
<accession>A0A0K2U592</accession>
<dbReference type="InterPro" id="IPR029044">
    <property type="entry name" value="Nucleotide-diphossugar_trans"/>
</dbReference>
<keyword evidence="9" id="KW-0472">Membrane</keyword>
<dbReference type="GO" id="GO:0005794">
    <property type="term" value="C:Golgi apparatus"/>
    <property type="evidence" value="ECO:0007669"/>
    <property type="project" value="TreeGrafter"/>
</dbReference>
<evidence type="ECO:0000256" key="4">
    <source>
        <dbReference type="ARBA" id="ARBA00022676"/>
    </source>
</evidence>
<evidence type="ECO:0000256" key="5">
    <source>
        <dbReference type="ARBA" id="ARBA00022679"/>
    </source>
</evidence>
<dbReference type="GO" id="GO:0016020">
    <property type="term" value="C:membrane"/>
    <property type="evidence" value="ECO:0007669"/>
    <property type="project" value="UniProtKB-SubCell"/>
</dbReference>
<dbReference type="OrthoDB" id="10038994at2759"/>
<organism evidence="14">
    <name type="scientific">Lepeophtheirus salmonis</name>
    <name type="common">Salmon louse</name>
    <name type="synonym">Caligus salmonis</name>
    <dbReference type="NCBI Taxonomy" id="72036"/>
    <lineage>
        <taxon>Eukaryota</taxon>
        <taxon>Metazoa</taxon>
        <taxon>Ecdysozoa</taxon>
        <taxon>Arthropoda</taxon>
        <taxon>Crustacea</taxon>
        <taxon>Multicrustacea</taxon>
        <taxon>Hexanauplia</taxon>
        <taxon>Copepoda</taxon>
        <taxon>Siphonostomatoida</taxon>
        <taxon>Caligidae</taxon>
        <taxon>Lepeophtheirus</taxon>
    </lineage>
</organism>
<dbReference type="InterPro" id="IPR027791">
    <property type="entry name" value="Galactosyl_T_C"/>
</dbReference>
<keyword evidence="11" id="KW-0464">Manganese</keyword>
<dbReference type="PRINTS" id="PR02050">
    <property type="entry name" value="B14GALTRFASE"/>
</dbReference>
<dbReference type="GO" id="GO:0046872">
    <property type="term" value="F:metal ion binding"/>
    <property type="evidence" value="ECO:0007669"/>
    <property type="project" value="UniProtKB-UniRule"/>
</dbReference>
<comment type="similarity">
    <text evidence="3 11">Belongs to the glycosyltransferase 7 family.</text>
</comment>
<comment type="subcellular location">
    <subcellularLocation>
        <location evidence="1 11">Membrane</location>
        <topology evidence="1 11">Single-pass type II membrane protein</topology>
    </subcellularLocation>
</comment>
<dbReference type="EMBL" id="HACA01015505">
    <property type="protein sequence ID" value="CDW32866.1"/>
    <property type="molecule type" value="Transcribed_RNA"/>
</dbReference>
<feature type="non-terminal residue" evidence="14">
    <location>
        <position position="1"/>
    </location>
</feature>
<keyword evidence="4 11" id="KW-0328">Glycosyltransferase</keyword>
<comment type="cofactor">
    <cofactor evidence="11">
        <name>Mn(2+)</name>
        <dbReference type="ChEBI" id="CHEBI:29035"/>
    </cofactor>
</comment>
<name>A0A0K2U592_LEPSM</name>
<dbReference type="Gene3D" id="3.90.550.10">
    <property type="entry name" value="Spore Coat Polysaccharide Biosynthesis Protein SpsA, Chain A"/>
    <property type="match status" value="1"/>
</dbReference>
<evidence type="ECO:0000256" key="11">
    <source>
        <dbReference type="RuleBase" id="RU368121"/>
    </source>
</evidence>
<evidence type="ECO:0000313" key="14">
    <source>
        <dbReference type="EMBL" id="CDW32866.1"/>
    </source>
</evidence>
<evidence type="ECO:0000256" key="3">
    <source>
        <dbReference type="ARBA" id="ARBA00005735"/>
    </source>
</evidence>
<keyword evidence="11" id="KW-0479">Metal-binding</keyword>
<evidence type="ECO:0000256" key="8">
    <source>
        <dbReference type="ARBA" id="ARBA00022989"/>
    </source>
</evidence>
<feature type="domain" description="Galactosyltransferase C-terminal" evidence="12">
    <location>
        <begin position="185"/>
        <end position="266"/>
    </location>
</feature>
<protein>
    <recommendedName>
        <fullName evidence="11">Beta-1,4-N-acetylgalactosaminyltransferase</fullName>
        <ecNumber evidence="11">2.4.1.-</ecNumber>
    </recommendedName>
    <alternativeName>
        <fullName evidence="11">Beta-4-GalNAcT</fullName>
    </alternativeName>
</protein>
<comment type="pathway">
    <text evidence="2 11">Protein modification; protein glycosylation.</text>
</comment>
<evidence type="ECO:0000256" key="10">
    <source>
        <dbReference type="ARBA" id="ARBA00023180"/>
    </source>
</evidence>